<sequence length="47" mass="5595">MSPHLHRTNPFHCQALQAILRCKCAKSCLWLTKLHMYVQIIFRQDRG</sequence>
<gene>
    <name evidence="1" type="ORF">SPARVUS_LOCUS6521618</name>
</gene>
<reference evidence="1" key="1">
    <citation type="submission" date="2023-05" db="EMBL/GenBank/DDBJ databases">
        <authorList>
            <person name="Stuckert A."/>
        </authorList>
    </citation>
    <scope>NUCLEOTIDE SEQUENCE</scope>
</reference>
<dbReference type="EMBL" id="CATNWA010014091">
    <property type="protein sequence ID" value="CAI9567325.1"/>
    <property type="molecule type" value="Genomic_DNA"/>
</dbReference>
<organism evidence="1 2">
    <name type="scientific">Staurois parvus</name>
    <dbReference type="NCBI Taxonomy" id="386267"/>
    <lineage>
        <taxon>Eukaryota</taxon>
        <taxon>Metazoa</taxon>
        <taxon>Chordata</taxon>
        <taxon>Craniata</taxon>
        <taxon>Vertebrata</taxon>
        <taxon>Euteleostomi</taxon>
        <taxon>Amphibia</taxon>
        <taxon>Batrachia</taxon>
        <taxon>Anura</taxon>
        <taxon>Neobatrachia</taxon>
        <taxon>Ranoidea</taxon>
        <taxon>Ranidae</taxon>
        <taxon>Staurois</taxon>
    </lineage>
</organism>
<dbReference type="Proteomes" id="UP001162483">
    <property type="component" value="Unassembled WGS sequence"/>
</dbReference>
<accession>A0ABN9D496</accession>
<evidence type="ECO:0000313" key="1">
    <source>
        <dbReference type="EMBL" id="CAI9567325.1"/>
    </source>
</evidence>
<protein>
    <submittedName>
        <fullName evidence="1">Uncharacterized protein</fullName>
    </submittedName>
</protein>
<name>A0ABN9D496_9NEOB</name>
<evidence type="ECO:0000313" key="2">
    <source>
        <dbReference type="Proteomes" id="UP001162483"/>
    </source>
</evidence>
<proteinExistence type="predicted"/>
<keyword evidence="2" id="KW-1185">Reference proteome</keyword>
<comment type="caution">
    <text evidence="1">The sequence shown here is derived from an EMBL/GenBank/DDBJ whole genome shotgun (WGS) entry which is preliminary data.</text>
</comment>